<comment type="similarity">
    <text evidence="1">Belongs to the AHA1 family.</text>
</comment>
<evidence type="ECO:0000313" key="3">
    <source>
        <dbReference type="EMBL" id="GAA0344827.1"/>
    </source>
</evidence>
<dbReference type="SUPFAM" id="SSF55961">
    <property type="entry name" value="Bet v1-like"/>
    <property type="match status" value="1"/>
</dbReference>
<evidence type="ECO:0000256" key="1">
    <source>
        <dbReference type="ARBA" id="ARBA00006817"/>
    </source>
</evidence>
<dbReference type="InterPro" id="IPR023393">
    <property type="entry name" value="START-like_dom_sf"/>
</dbReference>
<dbReference type="Gene3D" id="3.30.530.20">
    <property type="match status" value="1"/>
</dbReference>
<proteinExistence type="inferred from homology"/>
<dbReference type="RefSeq" id="WP_344117519.1">
    <property type="nucleotide sequence ID" value="NZ_BAAABW010000013.1"/>
</dbReference>
<accession>A0ABP3GIN3</accession>
<dbReference type="Proteomes" id="UP001500063">
    <property type="component" value="Unassembled WGS sequence"/>
</dbReference>
<evidence type="ECO:0000259" key="2">
    <source>
        <dbReference type="Pfam" id="PF08327"/>
    </source>
</evidence>
<organism evidence="3 4">
    <name type="scientific">Streptomyces blastmyceticus</name>
    <dbReference type="NCBI Taxonomy" id="68180"/>
    <lineage>
        <taxon>Bacteria</taxon>
        <taxon>Bacillati</taxon>
        <taxon>Actinomycetota</taxon>
        <taxon>Actinomycetes</taxon>
        <taxon>Kitasatosporales</taxon>
        <taxon>Streptomycetaceae</taxon>
        <taxon>Streptomyces</taxon>
    </lineage>
</organism>
<gene>
    <name evidence="3" type="ORF">GCM10010319_21300</name>
</gene>
<keyword evidence="4" id="KW-1185">Reference proteome</keyword>
<dbReference type="InterPro" id="IPR013538">
    <property type="entry name" value="ASHA1/2-like_C"/>
</dbReference>
<feature type="domain" description="Activator of Hsp90 ATPase homologue 1/2-like C-terminal" evidence="2">
    <location>
        <begin position="13"/>
        <end position="151"/>
    </location>
</feature>
<name>A0ABP3GIN3_9ACTN</name>
<sequence>MKNGTITYTTYINTTPEHVWQGLTDPELTVQYWGMRFETDWKPGSEMLWDERGGRSADPEQVVLDSTPHRRLAYTWHTFTPEWAKALGVSENLRAELATEPRTQVAFDIEPTGGMTRLTVVHDGFDPDGVMIGMCSGTWPLLLSSLKTLLETGTPLPEPDAPVHEG</sequence>
<dbReference type="EMBL" id="BAAABW010000013">
    <property type="protein sequence ID" value="GAA0344827.1"/>
    <property type="molecule type" value="Genomic_DNA"/>
</dbReference>
<reference evidence="4" key="1">
    <citation type="journal article" date="2019" name="Int. J. Syst. Evol. Microbiol.">
        <title>The Global Catalogue of Microorganisms (GCM) 10K type strain sequencing project: providing services to taxonomists for standard genome sequencing and annotation.</title>
        <authorList>
            <consortium name="The Broad Institute Genomics Platform"/>
            <consortium name="The Broad Institute Genome Sequencing Center for Infectious Disease"/>
            <person name="Wu L."/>
            <person name="Ma J."/>
        </authorList>
    </citation>
    <scope>NUCLEOTIDE SEQUENCE [LARGE SCALE GENOMIC DNA]</scope>
    <source>
        <strain evidence="4">JCM 4565</strain>
    </source>
</reference>
<comment type="caution">
    <text evidence="3">The sequence shown here is derived from an EMBL/GenBank/DDBJ whole genome shotgun (WGS) entry which is preliminary data.</text>
</comment>
<protein>
    <recommendedName>
        <fullName evidence="2">Activator of Hsp90 ATPase homologue 1/2-like C-terminal domain-containing protein</fullName>
    </recommendedName>
</protein>
<dbReference type="Pfam" id="PF08327">
    <property type="entry name" value="AHSA1"/>
    <property type="match status" value="1"/>
</dbReference>
<evidence type="ECO:0000313" key="4">
    <source>
        <dbReference type="Proteomes" id="UP001500063"/>
    </source>
</evidence>